<feature type="domain" description="AMP-binding enzyme C-terminal" evidence="4">
    <location>
        <begin position="461"/>
        <end position="537"/>
    </location>
</feature>
<gene>
    <name evidence="5" type="ORF">C2R22_10590</name>
</gene>
<keyword evidence="2 5" id="KW-0436">Ligase</keyword>
<dbReference type="Gene3D" id="3.40.50.12780">
    <property type="entry name" value="N-terminal domain of ligase-like"/>
    <property type="match status" value="1"/>
</dbReference>
<dbReference type="InterPro" id="IPR042099">
    <property type="entry name" value="ANL_N_sf"/>
</dbReference>
<dbReference type="Pfam" id="PF00501">
    <property type="entry name" value="AMP-binding"/>
    <property type="match status" value="1"/>
</dbReference>
<dbReference type="InterPro" id="IPR000873">
    <property type="entry name" value="AMP-dep_synth/lig_dom"/>
</dbReference>
<evidence type="ECO:0000256" key="1">
    <source>
        <dbReference type="ARBA" id="ARBA00006432"/>
    </source>
</evidence>
<evidence type="ECO:0000259" key="4">
    <source>
        <dbReference type="Pfam" id="PF13193"/>
    </source>
</evidence>
<protein>
    <submittedName>
        <fullName evidence="5">2,3-dihydroxybenzoate-AMP ligase</fullName>
    </submittedName>
</protein>
<dbReference type="KEGG" id="srub:C2R22_10590"/>
<proteinExistence type="inferred from homology"/>
<dbReference type="InterPro" id="IPR045851">
    <property type="entry name" value="AMP-bd_C_sf"/>
</dbReference>
<keyword evidence="6" id="KW-1185">Reference proteome</keyword>
<evidence type="ECO:0000259" key="3">
    <source>
        <dbReference type="Pfam" id="PF00501"/>
    </source>
</evidence>
<comment type="similarity">
    <text evidence="1">Belongs to the ATP-dependent AMP-binding enzyme family.</text>
</comment>
<evidence type="ECO:0000313" key="5">
    <source>
        <dbReference type="EMBL" id="AUV82043.1"/>
    </source>
</evidence>
<dbReference type="RefSeq" id="WP_103425732.1">
    <property type="nucleotide sequence ID" value="NZ_CP026309.1"/>
</dbReference>
<evidence type="ECO:0000256" key="2">
    <source>
        <dbReference type="ARBA" id="ARBA00022598"/>
    </source>
</evidence>
<feature type="domain" description="AMP-dependent synthetase/ligase" evidence="3">
    <location>
        <begin position="42"/>
        <end position="409"/>
    </location>
</feature>
<dbReference type="Proteomes" id="UP000236584">
    <property type="component" value="Chromosome"/>
</dbReference>
<dbReference type="AlphaFoldDB" id="A0A2I8VJD0"/>
<organism evidence="5 6">
    <name type="scientific">Salinigranum rubrum</name>
    <dbReference type="NCBI Taxonomy" id="755307"/>
    <lineage>
        <taxon>Archaea</taxon>
        <taxon>Methanobacteriati</taxon>
        <taxon>Methanobacteriota</taxon>
        <taxon>Stenosarchaea group</taxon>
        <taxon>Halobacteria</taxon>
        <taxon>Halobacteriales</taxon>
        <taxon>Haloferacaceae</taxon>
        <taxon>Salinigranum</taxon>
    </lineage>
</organism>
<dbReference type="EMBL" id="CP026309">
    <property type="protein sequence ID" value="AUV82043.1"/>
    <property type="molecule type" value="Genomic_DNA"/>
</dbReference>
<reference evidence="5 6" key="1">
    <citation type="submission" date="2018-01" db="EMBL/GenBank/DDBJ databases">
        <title>Complete genome sequence of Salinigranum rubrum GX10T, an extremely halophilic archaeon isolated from a marine solar saltern.</title>
        <authorList>
            <person name="Han S."/>
        </authorList>
    </citation>
    <scope>NUCLEOTIDE SEQUENCE [LARGE SCALE GENOMIC DNA]</scope>
    <source>
        <strain evidence="5 6">GX10</strain>
    </source>
</reference>
<dbReference type="Gene3D" id="3.30.300.30">
    <property type="match status" value="1"/>
</dbReference>
<accession>A0A2I8VJD0</accession>
<evidence type="ECO:0000313" key="6">
    <source>
        <dbReference type="Proteomes" id="UP000236584"/>
    </source>
</evidence>
<dbReference type="SUPFAM" id="SSF56801">
    <property type="entry name" value="Acetyl-CoA synthetase-like"/>
    <property type="match status" value="1"/>
</dbReference>
<dbReference type="GO" id="GO:0031956">
    <property type="term" value="F:medium-chain fatty acid-CoA ligase activity"/>
    <property type="evidence" value="ECO:0007669"/>
    <property type="project" value="TreeGrafter"/>
</dbReference>
<sequence>MHDGPAHATTDIEGYVPFPADRVRAYREAGDWRDLTFHAVVDRVAEATPSRRALVGPERELSYGDLARNSRRLAGAFRDELGLRADDTVTLQLPNCVEFVEAFLACSRLGVVPAFVLPRHREQELGHVVSLTESKAVVTAGDRYDLGFDYVGLVDSVVDDHAHLDACVAVAGDGSDAPTGWHDLTALRDHDEEVDGDDVNPCNPGLFMLSGGTSGLPKAIPRTHNDYVYLWEHIARAMGVEADWTLVAGLPIPHSFAFGYVLGAGLWAGATVAVEPALKPDPLVALVDRVDGDVTTLIPKQLIDFLDAGADATLSTLRVVCSGGQKVPPDLVRRVADQWDAGFCNVFGMGEGAQVITRPDDPVEVQATTVGRPLGPGDEIRIVDEGREVPRGELGELVVRGPGVFTGYFRNEAANESSFDDDGWFYTGDVFSQRPDGTYEVWGRLDDTINRAGETIYAPAIEDVLVEHPKIAKAAVVGVPDEALGERVGAAVELRRGTASLTLDEVTAFLDERGLAVFRRPERLAVVASLPETDVGKIDRGAVEREFGAGESV</sequence>
<dbReference type="InterPro" id="IPR025110">
    <property type="entry name" value="AMP-bd_C"/>
</dbReference>
<dbReference type="PANTHER" id="PTHR43201">
    <property type="entry name" value="ACYL-COA SYNTHETASE"/>
    <property type="match status" value="1"/>
</dbReference>
<dbReference type="OrthoDB" id="193284at2157"/>
<dbReference type="InterPro" id="IPR020845">
    <property type="entry name" value="AMP-binding_CS"/>
</dbReference>
<dbReference type="PANTHER" id="PTHR43201:SF5">
    <property type="entry name" value="MEDIUM-CHAIN ACYL-COA LIGASE ACSF2, MITOCHONDRIAL"/>
    <property type="match status" value="1"/>
</dbReference>
<name>A0A2I8VJD0_9EURY</name>
<dbReference type="Pfam" id="PF13193">
    <property type="entry name" value="AMP-binding_C"/>
    <property type="match status" value="1"/>
</dbReference>
<dbReference type="PROSITE" id="PS00455">
    <property type="entry name" value="AMP_BINDING"/>
    <property type="match status" value="1"/>
</dbReference>
<dbReference type="GO" id="GO:0006631">
    <property type="term" value="P:fatty acid metabolic process"/>
    <property type="evidence" value="ECO:0007669"/>
    <property type="project" value="TreeGrafter"/>
</dbReference>
<dbReference type="GeneID" id="35592543"/>